<protein>
    <submittedName>
        <fullName evidence="1">ImmA/IrrE family metallo-endopeptidase</fullName>
    </submittedName>
</protein>
<name>A0AAW6EBL4_9FIRM</name>
<evidence type="ECO:0000313" key="1">
    <source>
        <dbReference type="EMBL" id="MDB8744420.1"/>
    </source>
</evidence>
<evidence type="ECO:0000313" key="2">
    <source>
        <dbReference type="Proteomes" id="UP001211015"/>
    </source>
</evidence>
<reference evidence="1" key="1">
    <citation type="submission" date="2023-01" db="EMBL/GenBank/DDBJ databases">
        <title>Human gut microbiome strain richness.</title>
        <authorList>
            <person name="Chen-Liaw A."/>
        </authorList>
    </citation>
    <scope>NUCLEOTIDE SEQUENCE</scope>
    <source>
        <strain evidence="1">1001275st1_F4_1001275B_160808</strain>
    </source>
</reference>
<dbReference type="EMBL" id="JAQMLV010000005">
    <property type="protein sequence ID" value="MDB8744420.1"/>
    <property type="molecule type" value="Genomic_DNA"/>
</dbReference>
<dbReference type="RefSeq" id="WP_195388263.1">
    <property type="nucleotide sequence ID" value="NZ_JADNGL010000006.1"/>
</dbReference>
<proteinExistence type="predicted"/>
<organism evidence="1 2">
    <name type="scientific">Ruminococcus bicirculans</name>
    <name type="common">ex Wegman et al. 2014</name>
    <dbReference type="NCBI Taxonomy" id="1160721"/>
    <lineage>
        <taxon>Bacteria</taxon>
        <taxon>Bacillati</taxon>
        <taxon>Bacillota</taxon>
        <taxon>Clostridia</taxon>
        <taxon>Eubacteriales</taxon>
        <taxon>Oscillospiraceae</taxon>
        <taxon>Ruminococcus</taxon>
    </lineage>
</organism>
<dbReference type="Proteomes" id="UP001211015">
    <property type="component" value="Unassembled WGS sequence"/>
</dbReference>
<accession>A0AAW6EBL4</accession>
<dbReference type="AlphaFoldDB" id="A0AAW6EBL4"/>
<gene>
    <name evidence="1" type="ORF">PNU62_05250</name>
</gene>
<sequence length="500" mass="57150">MAKAANPFMHYVADYEKEAEAFLTKYECADAIDNPRPIPIRDIATRLMSLEIIDTEYLSFDGSVQGAIAFMKGIIEVYDWSAEETIGYEVSQPSIFVDADIMNIGRFNNTLAHECFHWWRHRNYFNYKRNHENGTEFAFRCNRGISTTGSLIGGQWSDIDKMEWQAKTIAPKILMPRTAFKKKVDHIYQVLLADNPNADRSIVTEYVIDNVADFFEVSRQSAAIRMYELGYGEAEAYCAGESNAPASQLQHRKATQAKRHQRPISPLDAFKLYRENDLLRATLDTGVFCFSEGYFVLNDDRYLFDAGNGVKSMTPYAKEHLAECTLDFSIKLIPDSLMHGASQMMFRSDSVFNTESAYDANTQNTELFNKAKDFEKKLKRAQATATTPAAWMKKRMAEENWYEYTFESKTGLDKMNFSRVQGETHKFTMRPLIAMGVGLGLDLQEMQEVLRLGGMTFVDGDKEQEAYKYLFTGFYQQDIETCNAFLTEIGVPPLGTKQRL</sequence>
<comment type="caution">
    <text evidence="1">The sequence shown here is derived from an EMBL/GenBank/DDBJ whole genome shotgun (WGS) entry which is preliminary data.</text>
</comment>